<dbReference type="Gene3D" id="3.40.50.300">
    <property type="entry name" value="P-loop containing nucleotide triphosphate hydrolases"/>
    <property type="match status" value="2"/>
</dbReference>
<dbReference type="SUPFAM" id="SSF52540">
    <property type="entry name" value="P-loop containing nucleoside triphosphate hydrolases"/>
    <property type="match status" value="2"/>
</dbReference>
<dbReference type="InterPro" id="IPR004604">
    <property type="entry name" value="DNA_recomb/repair_RecN"/>
</dbReference>
<dbReference type="GO" id="GO:0009432">
    <property type="term" value="P:SOS response"/>
    <property type="evidence" value="ECO:0007669"/>
    <property type="project" value="TreeGrafter"/>
</dbReference>
<dbReference type="InterPro" id="IPR003395">
    <property type="entry name" value="RecF/RecN/SMC_N"/>
</dbReference>
<keyword evidence="6" id="KW-0067">ATP-binding</keyword>
<dbReference type="RefSeq" id="WP_185661681.1">
    <property type="nucleotide sequence ID" value="NZ_CAWPOO010000013.1"/>
</dbReference>
<protein>
    <recommendedName>
        <fullName evidence="3 9">DNA repair protein RecN</fullName>
    </recommendedName>
    <alternativeName>
        <fullName evidence="8 9">Recombination protein N</fullName>
    </alternativeName>
</protein>
<evidence type="ECO:0000313" key="12">
    <source>
        <dbReference type="Proteomes" id="UP000526501"/>
    </source>
</evidence>
<dbReference type="GO" id="GO:0005524">
    <property type="term" value="F:ATP binding"/>
    <property type="evidence" value="ECO:0007669"/>
    <property type="project" value="UniProtKB-KW"/>
</dbReference>
<keyword evidence="5 9" id="KW-0227">DNA damage</keyword>
<evidence type="ECO:0000313" key="11">
    <source>
        <dbReference type="EMBL" id="MBC2607817.1"/>
    </source>
</evidence>
<dbReference type="PANTHER" id="PTHR11059">
    <property type="entry name" value="DNA REPAIR PROTEIN RECN"/>
    <property type="match status" value="1"/>
</dbReference>
<feature type="domain" description="RecF/RecN/SMC N-terminal" evidence="10">
    <location>
        <begin position="7"/>
        <end position="506"/>
    </location>
</feature>
<comment type="caution">
    <text evidence="11">The sequence shown here is derived from an EMBL/GenBank/DDBJ whole genome shotgun (WGS) entry which is preliminary data.</text>
</comment>
<proteinExistence type="inferred from homology"/>
<dbReference type="EMBL" id="JACHVC010000013">
    <property type="protein sequence ID" value="MBC2607817.1"/>
    <property type="molecule type" value="Genomic_DNA"/>
</dbReference>
<dbReference type="AlphaFoldDB" id="A0A7X1B943"/>
<evidence type="ECO:0000256" key="1">
    <source>
        <dbReference type="ARBA" id="ARBA00003618"/>
    </source>
</evidence>
<name>A0A7X1B943_9BACT</name>
<organism evidence="11 12">
    <name type="scientific">Pelagicoccus albus</name>
    <dbReference type="NCBI Taxonomy" id="415222"/>
    <lineage>
        <taxon>Bacteria</taxon>
        <taxon>Pseudomonadati</taxon>
        <taxon>Verrucomicrobiota</taxon>
        <taxon>Opitutia</taxon>
        <taxon>Puniceicoccales</taxon>
        <taxon>Pelagicoccaceae</taxon>
        <taxon>Pelagicoccus</taxon>
    </lineage>
</organism>
<keyword evidence="12" id="KW-1185">Reference proteome</keyword>
<reference evidence="11 12" key="1">
    <citation type="submission" date="2020-07" db="EMBL/GenBank/DDBJ databases">
        <authorList>
            <person name="Feng X."/>
        </authorList>
    </citation>
    <scope>NUCLEOTIDE SEQUENCE [LARGE SCALE GENOMIC DNA]</scope>
    <source>
        <strain evidence="11 12">JCM23202</strain>
    </source>
</reference>
<keyword evidence="7 9" id="KW-0234">DNA repair</keyword>
<dbReference type="GO" id="GO:0006281">
    <property type="term" value="P:DNA repair"/>
    <property type="evidence" value="ECO:0007669"/>
    <property type="project" value="UniProtKB-KW"/>
</dbReference>
<accession>A0A7X1B943</accession>
<evidence type="ECO:0000256" key="6">
    <source>
        <dbReference type="ARBA" id="ARBA00022840"/>
    </source>
</evidence>
<gene>
    <name evidence="11" type="primary">recN</name>
    <name evidence="11" type="ORF">H5P27_17315</name>
</gene>
<evidence type="ECO:0000259" key="10">
    <source>
        <dbReference type="Pfam" id="PF02463"/>
    </source>
</evidence>
<dbReference type="GO" id="GO:0006310">
    <property type="term" value="P:DNA recombination"/>
    <property type="evidence" value="ECO:0007669"/>
    <property type="project" value="InterPro"/>
</dbReference>
<dbReference type="InterPro" id="IPR027417">
    <property type="entry name" value="P-loop_NTPase"/>
</dbReference>
<dbReference type="CDD" id="cd03241">
    <property type="entry name" value="ABC_RecN"/>
    <property type="match status" value="1"/>
</dbReference>
<comment type="similarity">
    <text evidence="2 9">Belongs to the RecN family.</text>
</comment>
<evidence type="ECO:0000256" key="9">
    <source>
        <dbReference type="PIRNR" id="PIRNR003128"/>
    </source>
</evidence>
<evidence type="ECO:0000256" key="8">
    <source>
        <dbReference type="ARBA" id="ARBA00033408"/>
    </source>
</evidence>
<dbReference type="NCBIfam" id="TIGR00634">
    <property type="entry name" value="recN"/>
    <property type="match status" value="1"/>
</dbReference>
<evidence type="ECO:0000256" key="5">
    <source>
        <dbReference type="ARBA" id="ARBA00022763"/>
    </source>
</evidence>
<evidence type="ECO:0000256" key="7">
    <source>
        <dbReference type="ARBA" id="ARBA00023204"/>
    </source>
</evidence>
<dbReference type="Pfam" id="PF02463">
    <property type="entry name" value="SMC_N"/>
    <property type="match status" value="1"/>
</dbReference>
<evidence type="ECO:0000256" key="2">
    <source>
        <dbReference type="ARBA" id="ARBA00009441"/>
    </source>
</evidence>
<dbReference type="PIRSF" id="PIRSF003128">
    <property type="entry name" value="RecN"/>
    <property type="match status" value="1"/>
</dbReference>
<dbReference type="PANTHER" id="PTHR11059:SF0">
    <property type="entry name" value="DNA REPAIR PROTEIN RECN"/>
    <property type="match status" value="1"/>
</dbReference>
<evidence type="ECO:0000256" key="3">
    <source>
        <dbReference type="ARBA" id="ARBA00021315"/>
    </source>
</evidence>
<keyword evidence="4" id="KW-0547">Nucleotide-binding</keyword>
<evidence type="ECO:0000256" key="4">
    <source>
        <dbReference type="ARBA" id="ARBA00022741"/>
    </source>
</evidence>
<comment type="function">
    <text evidence="1 9">May be involved in recombinational repair of damaged DNA.</text>
</comment>
<sequence>MLQFLKISNLALLEAASIDFEAGFTVVTGETGAGKSVLLGALSLLSGARTDKSVIRSGTEQCEVEAALWFEDSALVDSLLAEMDLPKCEEGMLVLKRSLHVSKPSRISINGSLATLSNLQELGGVWIDFHGPGEPQRLLKSECQLDLIDLYGGLEEEAAAYRERYREWKSVLGQIDELKGASQLAPDQIDFIQSQLRRIDDLELSREMVEQLEQDYNRVSGAQDLLELTAELSEGLSGDEGALNILSQLSRSAEQAAELDPTLSELAERLNGLIIETQELGSEYEQLGSSLDFEPEFAAEVTQKMNDWQDLRRKYGRDVEDVLEARQEMSDRLDSQGDIQGSLERLHAEADKLESELKGVAGRLTQKRLTAGKSLAKKAEKMLLELGFKKGRFGIQMLDQTSLKGHGDSLPDLLFSPNVGEPTKSLSDVASSGELARVMLALKTILADVDSVPVLVFDEVDANVGGEIGRIVGQKLKGIGDNHQVICITHLPQVAALGRQHFLVEKDQSGNRAAVKIRRMDTDSDQRVEELARMLGDRQAKSALSHARELLEL</sequence>
<dbReference type="Proteomes" id="UP000526501">
    <property type="component" value="Unassembled WGS sequence"/>
</dbReference>
<dbReference type="GO" id="GO:0043590">
    <property type="term" value="C:bacterial nucleoid"/>
    <property type="evidence" value="ECO:0007669"/>
    <property type="project" value="TreeGrafter"/>
</dbReference>